<proteinExistence type="predicted"/>
<dbReference type="Pfam" id="PF08282">
    <property type="entry name" value="Hydrolase_3"/>
    <property type="match status" value="1"/>
</dbReference>
<organism evidence="1 2">
    <name type="scientific">Niallia endozanthoxylica</name>
    <dbReference type="NCBI Taxonomy" id="2036016"/>
    <lineage>
        <taxon>Bacteria</taxon>
        <taxon>Bacillati</taxon>
        <taxon>Bacillota</taxon>
        <taxon>Bacilli</taxon>
        <taxon>Bacillales</taxon>
        <taxon>Bacillaceae</taxon>
        <taxon>Niallia</taxon>
    </lineage>
</organism>
<dbReference type="InterPro" id="IPR000150">
    <property type="entry name" value="Cof"/>
</dbReference>
<keyword evidence="2" id="KW-1185">Reference proteome</keyword>
<protein>
    <submittedName>
        <fullName evidence="1">HAD family phosphatase</fullName>
    </submittedName>
</protein>
<dbReference type="PANTHER" id="PTHR10000:SF8">
    <property type="entry name" value="HAD SUPERFAMILY HYDROLASE-LIKE, TYPE 3"/>
    <property type="match status" value="1"/>
</dbReference>
<dbReference type="InterPro" id="IPR036412">
    <property type="entry name" value="HAD-like_sf"/>
</dbReference>
<evidence type="ECO:0000313" key="1">
    <source>
        <dbReference type="EMBL" id="KAA9028480.1"/>
    </source>
</evidence>
<dbReference type="Proteomes" id="UP000326671">
    <property type="component" value="Unassembled WGS sequence"/>
</dbReference>
<dbReference type="AlphaFoldDB" id="A0A5J5I1Q4"/>
<dbReference type="SUPFAM" id="SSF56784">
    <property type="entry name" value="HAD-like"/>
    <property type="match status" value="1"/>
</dbReference>
<reference evidence="1 2" key="1">
    <citation type="submission" date="2019-09" db="EMBL/GenBank/DDBJ databases">
        <title>Whole genome sequences of isolates from the Mars Exploration Rovers.</title>
        <authorList>
            <person name="Seuylemezian A."/>
            <person name="Vaishampayan P."/>
        </authorList>
    </citation>
    <scope>NUCLEOTIDE SEQUENCE [LARGE SCALE GENOMIC DNA]</scope>
    <source>
        <strain evidence="1 2">MER_TA_151</strain>
    </source>
</reference>
<dbReference type="Gene3D" id="3.40.50.1000">
    <property type="entry name" value="HAD superfamily/HAD-like"/>
    <property type="match status" value="1"/>
</dbReference>
<accession>A0A5J5I1Q4</accession>
<dbReference type="SFLD" id="SFLDG01140">
    <property type="entry name" value="C2.B:_Phosphomannomutase_and_P"/>
    <property type="match status" value="1"/>
</dbReference>
<dbReference type="GO" id="GO:0005829">
    <property type="term" value="C:cytosol"/>
    <property type="evidence" value="ECO:0007669"/>
    <property type="project" value="TreeGrafter"/>
</dbReference>
<dbReference type="RefSeq" id="WP_150438732.1">
    <property type="nucleotide sequence ID" value="NZ_VYKL01000010.1"/>
</dbReference>
<dbReference type="EMBL" id="VYKL01000010">
    <property type="protein sequence ID" value="KAA9028480.1"/>
    <property type="molecule type" value="Genomic_DNA"/>
</dbReference>
<dbReference type="GO" id="GO:0000287">
    <property type="term" value="F:magnesium ion binding"/>
    <property type="evidence" value="ECO:0007669"/>
    <property type="project" value="TreeGrafter"/>
</dbReference>
<dbReference type="InterPro" id="IPR006379">
    <property type="entry name" value="HAD-SF_hydro_IIB"/>
</dbReference>
<comment type="caution">
    <text evidence="1">The sequence shown here is derived from an EMBL/GenBank/DDBJ whole genome shotgun (WGS) entry which is preliminary data.</text>
</comment>
<dbReference type="NCBIfam" id="TIGR00099">
    <property type="entry name" value="Cof-subfamily"/>
    <property type="match status" value="1"/>
</dbReference>
<dbReference type="GO" id="GO:0016791">
    <property type="term" value="F:phosphatase activity"/>
    <property type="evidence" value="ECO:0007669"/>
    <property type="project" value="UniProtKB-ARBA"/>
</dbReference>
<dbReference type="SFLD" id="SFLDS00003">
    <property type="entry name" value="Haloacid_Dehalogenase"/>
    <property type="match status" value="1"/>
</dbReference>
<dbReference type="OrthoDB" id="9806027at2"/>
<dbReference type="NCBIfam" id="TIGR01484">
    <property type="entry name" value="HAD-SF-IIB"/>
    <property type="match status" value="1"/>
</dbReference>
<evidence type="ECO:0000313" key="2">
    <source>
        <dbReference type="Proteomes" id="UP000326671"/>
    </source>
</evidence>
<dbReference type="CDD" id="cd07516">
    <property type="entry name" value="HAD_Pase"/>
    <property type="match status" value="1"/>
</dbReference>
<dbReference type="Gene3D" id="3.30.1240.10">
    <property type="match status" value="1"/>
</dbReference>
<name>A0A5J5I1Q4_9BACI</name>
<dbReference type="InterPro" id="IPR023214">
    <property type="entry name" value="HAD_sf"/>
</dbReference>
<sequence>MKCFSIDLDGTLLNSKHEVSDENLKVLQYLKEQGHCVMINTGRAVEDVIKLDAIQKLDSPIISINGTIIYSETRDTLFEASLPITTYQELFPILHNLGLWVMVYTNQGGFPCRNPDIQDKQPEEIEPIFQNYDYGHILEMEHLKIYKVMAVARPDELNKIAEAKEAIEGKLKISMASSHPNNIEFTSTEANKGTAILRYQQLTNQQFTDIYAFGDGGNDVSQFKVATTSVAMGNSPASVQQEADIVTKTNDENGFAYAVSQLLNL</sequence>
<dbReference type="PROSITE" id="PS01229">
    <property type="entry name" value="COF_2"/>
    <property type="match status" value="1"/>
</dbReference>
<dbReference type="PANTHER" id="PTHR10000">
    <property type="entry name" value="PHOSPHOSERINE PHOSPHATASE"/>
    <property type="match status" value="1"/>
</dbReference>
<gene>
    <name evidence="1" type="ORF">F4V44_04185</name>
</gene>